<dbReference type="GO" id="GO:0140359">
    <property type="term" value="F:ABC-type transporter activity"/>
    <property type="evidence" value="ECO:0007669"/>
    <property type="project" value="InterPro"/>
</dbReference>
<evidence type="ECO:0000313" key="3">
    <source>
        <dbReference type="Proteomes" id="UP000199370"/>
    </source>
</evidence>
<dbReference type="AlphaFoldDB" id="A0A1G9Z947"/>
<feature type="transmembrane region" description="Helical" evidence="1">
    <location>
        <begin position="81"/>
        <end position="114"/>
    </location>
</feature>
<reference evidence="2 3" key="1">
    <citation type="submission" date="2016-10" db="EMBL/GenBank/DDBJ databases">
        <authorList>
            <person name="de Groot N.N."/>
        </authorList>
    </citation>
    <scope>NUCLEOTIDE SEQUENCE [LARGE SCALE GENOMIC DNA]</scope>
    <source>
        <strain evidence="3">EB21,IBRC-M 10013,KCTC 4048</strain>
    </source>
</reference>
<keyword evidence="1" id="KW-0812">Transmembrane</keyword>
<dbReference type="EMBL" id="FNIA01000018">
    <property type="protein sequence ID" value="SDN17136.1"/>
    <property type="molecule type" value="Genomic_DNA"/>
</dbReference>
<keyword evidence="1" id="KW-0472">Membrane</keyword>
<keyword evidence="1" id="KW-1133">Transmembrane helix</keyword>
<evidence type="ECO:0000256" key="1">
    <source>
        <dbReference type="SAM" id="Phobius"/>
    </source>
</evidence>
<dbReference type="GO" id="GO:0005886">
    <property type="term" value="C:plasma membrane"/>
    <property type="evidence" value="ECO:0007669"/>
    <property type="project" value="UniProtKB-SubCell"/>
</dbReference>
<organism evidence="2 3">
    <name type="scientific">Haloarchaeobius iranensis</name>
    <dbReference type="NCBI Taxonomy" id="996166"/>
    <lineage>
        <taxon>Archaea</taxon>
        <taxon>Methanobacteriati</taxon>
        <taxon>Methanobacteriota</taxon>
        <taxon>Stenosarchaea group</taxon>
        <taxon>Halobacteria</taxon>
        <taxon>Halobacteriales</taxon>
        <taxon>Halorubellaceae</taxon>
        <taxon>Haloarchaeobius</taxon>
    </lineage>
</organism>
<keyword evidence="3" id="KW-1185">Reference proteome</keyword>
<proteinExistence type="predicted"/>
<accession>A0A1G9Z947</accession>
<feature type="transmembrane region" description="Helical" evidence="1">
    <location>
        <begin position="34"/>
        <end position="56"/>
    </location>
</feature>
<protein>
    <submittedName>
        <fullName evidence="2">ABC-2 family transporter protein</fullName>
    </submittedName>
</protein>
<name>A0A1G9Z947_9EURY</name>
<evidence type="ECO:0000313" key="2">
    <source>
        <dbReference type="EMBL" id="SDN17136.1"/>
    </source>
</evidence>
<dbReference type="Proteomes" id="UP000199370">
    <property type="component" value="Unassembled WGS sequence"/>
</dbReference>
<feature type="transmembrane region" description="Helical" evidence="1">
    <location>
        <begin position="252"/>
        <end position="273"/>
    </location>
</feature>
<dbReference type="STRING" id="996166.SAMN05192554_11859"/>
<feature type="transmembrane region" description="Helical" evidence="1">
    <location>
        <begin position="152"/>
        <end position="170"/>
    </location>
</feature>
<feature type="transmembrane region" description="Helical" evidence="1">
    <location>
        <begin position="120"/>
        <end position="145"/>
    </location>
</feature>
<sequence>MRSRGIRIFSLLLIVSFVLKLSAAGNYQEQVTATTLVIGSLQQSTVLLVVLGTLLLSHRPIAGSREDGSIRLHLTQPQTRFAFVIGTLIGRAGAMCLPVVIGCILNLSVGWILYGTVDLFAISVSFVTVVLYVFTGTSIGTAISVTAPTGRIATLGTIGYLLFGVILWPATGEILRPAFSALLPLGSAELTMFVRRLSPNRAYILVTNALAAVGNSAAPWSRVISAEAASEHLNLAAEGVVGTDELWLHPGIGVLVLLFWTTVPLGLGFLTFYRADIS</sequence>
<dbReference type="Pfam" id="PF12679">
    <property type="entry name" value="ABC2_membrane_2"/>
    <property type="match status" value="1"/>
</dbReference>
<gene>
    <name evidence="2" type="ORF">SAMN05192554_11859</name>
</gene>